<keyword evidence="2 6" id="KW-0812">Transmembrane</keyword>
<organism evidence="7 8">
    <name type="scientific">Anaerosalibacter bizertensis</name>
    <dbReference type="NCBI Taxonomy" id="932217"/>
    <lineage>
        <taxon>Bacteria</taxon>
        <taxon>Bacillati</taxon>
        <taxon>Bacillota</taxon>
        <taxon>Tissierellia</taxon>
        <taxon>Tissierellales</taxon>
        <taxon>Sporanaerobacteraceae</taxon>
        <taxon>Anaerosalibacter</taxon>
    </lineage>
</organism>
<proteinExistence type="predicted"/>
<evidence type="ECO:0000313" key="8">
    <source>
        <dbReference type="Proteomes" id="UP000462760"/>
    </source>
</evidence>
<evidence type="ECO:0000256" key="6">
    <source>
        <dbReference type="SAM" id="Phobius"/>
    </source>
</evidence>
<evidence type="ECO:0000256" key="4">
    <source>
        <dbReference type="ARBA" id="ARBA00022989"/>
    </source>
</evidence>
<feature type="transmembrane region" description="Helical" evidence="6">
    <location>
        <begin position="64"/>
        <end position="84"/>
    </location>
</feature>
<feature type="transmembrane region" description="Helical" evidence="6">
    <location>
        <begin position="230"/>
        <end position="248"/>
    </location>
</feature>
<feature type="transmembrane region" description="Helical" evidence="6">
    <location>
        <begin position="185"/>
        <end position="202"/>
    </location>
</feature>
<comment type="subcellular location">
    <subcellularLocation>
        <location evidence="1">Membrane</location>
        <topology evidence="1">Multi-pass membrane protein</topology>
    </subcellularLocation>
</comment>
<dbReference type="PANTHER" id="PTHR30474">
    <property type="entry name" value="CELL CYCLE PROTEIN"/>
    <property type="match status" value="1"/>
</dbReference>
<feature type="transmembrane region" description="Helical" evidence="6">
    <location>
        <begin position="122"/>
        <end position="141"/>
    </location>
</feature>
<feature type="transmembrane region" description="Helical" evidence="6">
    <location>
        <begin position="379"/>
        <end position="397"/>
    </location>
</feature>
<dbReference type="GO" id="GO:0032153">
    <property type="term" value="C:cell division site"/>
    <property type="evidence" value="ECO:0007669"/>
    <property type="project" value="TreeGrafter"/>
</dbReference>
<comment type="caution">
    <text evidence="7">The sequence shown here is derived from an EMBL/GenBank/DDBJ whole genome shotgun (WGS) entry which is preliminary data.</text>
</comment>
<dbReference type="GO" id="GO:0051301">
    <property type="term" value="P:cell division"/>
    <property type="evidence" value="ECO:0007669"/>
    <property type="project" value="InterPro"/>
</dbReference>
<keyword evidence="4 6" id="KW-1133">Transmembrane helix</keyword>
<evidence type="ECO:0000256" key="2">
    <source>
        <dbReference type="ARBA" id="ARBA00022692"/>
    </source>
</evidence>
<evidence type="ECO:0000256" key="5">
    <source>
        <dbReference type="ARBA" id="ARBA00023136"/>
    </source>
</evidence>
<feature type="transmembrane region" description="Helical" evidence="6">
    <location>
        <begin position="208"/>
        <end position="223"/>
    </location>
</feature>
<reference evidence="7 8" key="1">
    <citation type="submission" date="2019-08" db="EMBL/GenBank/DDBJ databases">
        <title>In-depth cultivation of the pig gut microbiome towards novel bacterial diversity and tailored functional studies.</title>
        <authorList>
            <person name="Wylensek D."/>
            <person name="Hitch T.C.A."/>
            <person name="Clavel T."/>
        </authorList>
    </citation>
    <scope>NUCLEOTIDE SEQUENCE [LARGE SCALE GENOMIC DNA]</scope>
    <source>
        <strain evidence="7 8">Med78-601-WT-4W-RMD-3</strain>
    </source>
</reference>
<dbReference type="AlphaFoldDB" id="A0A844FDU9"/>
<feature type="transmembrane region" description="Helical" evidence="6">
    <location>
        <begin position="343"/>
        <end position="367"/>
    </location>
</feature>
<sequence length="413" mass="46900">MFKKLISYRVPRNLLVLIDVIALLLLFAYSTDELDKFTLITGIVLIFIIYVSNFILLKISSGDHYIFLIVTMLLKLGIIMIYRLNPKLGARQVVWVSGGILIFFISYIIVKSFKKWDRLTLFYGLGSVVLFLFTLVFGKTIGGARNWIKIGSFGFQPSEIIKIAFIFFIASFYTNEKKFDKNGKSGYRLLISVYVFIGFLFLQKDLGGALLFYLIFLVIQYVYEKDRKLILYNILLASIGAIVSYFIFDHVKIRVETWIDPWRYVDNKGYQITQSLFAIANGGFFGTGIGLGHPDFIPEVHTDFIFPAICEEMGIFTGIAIMMLFLILVYRGFKIALSQSDKFFRIVAFGISAMFGFQTFIIFGGVIKMIPLTGITVPFISYGGSSIISSFIALGILQVASEELPMEEVEEHE</sequence>
<evidence type="ECO:0000256" key="3">
    <source>
        <dbReference type="ARBA" id="ARBA00022960"/>
    </source>
</evidence>
<protein>
    <submittedName>
        <fullName evidence="7">FtsW/RodA/SpoVE family cell cycle protein</fullName>
    </submittedName>
</protein>
<keyword evidence="5 6" id="KW-0472">Membrane</keyword>
<feature type="transmembrane region" description="Helical" evidence="6">
    <location>
        <begin position="37"/>
        <end position="57"/>
    </location>
</feature>
<dbReference type="PANTHER" id="PTHR30474:SF3">
    <property type="entry name" value="PEPTIDOGLYCAN GLYCOSYLTRANSFERASE RODA"/>
    <property type="match status" value="1"/>
</dbReference>
<name>A0A844FDU9_9FIRM</name>
<keyword evidence="3" id="KW-0133">Cell shape</keyword>
<dbReference type="EMBL" id="VULR01000001">
    <property type="protein sequence ID" value="MSS42149.1"/>
    <property type="molecule type" value="Genomic_DNA"/>
</dbReference>
<feature type="transmembrane region" description="Helical" evidence="6">
    <location>
        <begin position="313"/>
        <end position="331"/>
    </location>
</feature>
<evidence type="ECO:0000313" key="7">
    <source>
        <dbReference type="EMBL" id="MSS42149.1"/>
    </source>
</evidence>
<dbReference type="GO" id="GO:0005886">
    <property type="term" value="C:plasma membrane"/>
    <property type="evidence" value="ECO:0007669"/>
    <property type="project" value="TreeGrafter"/>
</dbReference>
<feature type="transmembrane region" description="Helical" evidence="6">
    <location>
        <begin position="12"/>
        <end position="31"/>
    </location>
</feature>
<evidence type="ECO:0000256" key="1">
    <source>
        <dbReference type="ARBA" id="ARBA00004141"/>
    </source>
</evidence>
<dbReference type="RefSeq" id="WP_154481293.1">
    <property type="nucleotide sequence ID" value="NZ_JAHLOA010000021.1"/>
</dbReference>
<dbReference type="Proteomes" id="UP000462760">
    <property type="component" value="Unassembled WGS sequence"/>
</dbReference>
<feature type="transmembrane region" description="Helical" evidence="6">
    <location>
        <begin position="90"/>
        <end position="110"/>
    </location>
</feature>
<dbReference type="GO" id="GO:0008360">
    <property type="term" value="P:regulation of cell shape"/>
    <property type="evidence" value="ECO:0007669"/>
    <property type="project" value="UniProtKB-KW"/>
</dbReference>
<accession>A0A844FDU9</accession>
<dbReference type="OrthoDB" id="9812661at2"/>
<dbReference type="InterPro" id="IPR001182">
    <property type="entry name" value="FtsW/RodA"/>
</dbReference>
<dbReference type="Pfam" id="PF01098">
    <property type="entry name" value="FTSW_RODA_SPOVE"/>
    <property type="match status" value="1"/>
</dbReference>
<gene>
    <name evidence="7" type="ORF">FYJ27_00145</name>
</gene>
<dbReference type="GO" id="GO:0015648">
    <property type="term" value="F:lipid-linked peptidoglycan transporter activity"/>
    <property type="evidence" value="ECO:0007669"/>
    <property type="project" value="TreeGrafter"/>
</dbReference>
<feature type="transmembrane region" description="Helical" evidence="6">
    <location>
        <begin position="153"/>
        <end position="173"/>
    </location>
</feature>